<dbReference type="PANTHER" id="PTHR45780">
    <property type="entry name" value="ETHANOLAMINE-PHOSPHATE CYTIDYLYLTRANSFERASE"/>
    <property type="match status" value="1"/>
</dbReference>
<dbReference type="Proteomes" id="UP001168821">
    <property type="component" value="Unassembled WGS sequence"/>
</dbReference>
<dbReference type="GO" id="GO:0004306">
    <property type="term" value="F:ethanolamine-phosphate cytidylyltransferase activity"/>
    <property type="evidence" value="ECO:0007669"/>
    <property type="project" value="InterPro"/>
</dbReference>
<proteinExistence type="inferred from homology"/>
<dbReference type="PANTHER" id="PTHR45780:SF2">
    <property type="entry name" value="ETHANOLAMINE-PHOSPHATE CYTIDYLYLTRANSFERASE"/>
    <property type="match status" value="1"/>
</dbReference>
<dbReference type="GO" id="GO:0005737">
    <property type="term" value="C:cytoplasm"/>
    <property type="evidence" value="ECO:0007669"/>
    <property type="project" value="TreeGrafter"/>
</dbReference>
<accession>A0AA38LYN6</accession>
<evidence type="ECO:0000313" key="8">
    <source>
        <dbReference type="EMBL" id="KAJ3615529.1"/>
    </source>
</evidence>
<keyword evidence="7" id="KW-1208">Phospholipid metabolism</keyword>
<evidence type="ECO:0000256" key="1">
    <source>
        <dbReference type="ARBA" id="ARBA00010101"/>
    </source>
</evidence>
<reference evidence="8" key="1">
    <citation type="journal article" date="2023" name="G3 (Bethesda)">
        <title>Whole genome assemblies of Zophobas morio and Tenebrio molitor.</title>
        <authorList>
            <person name="Kaur S."/>
            <person name="Stinson S.A."/>
            <person name="diCenzo G.C."/>
        </authorList>
    </citation>
    <scope>NUCLEOTIDE SEQUENCE</scope>
    <source>
        <strain evidence="8">QUZm001</strain>
    </source>
</reference>
<organism evidence="8 9">
    <name type="scientific">Zophobas morio</name>
    <dbReference type="NCBI Taxonomy" id="2755281"/>
    <lineage>
        <taxon>Eukaryota</taxon>
        <taxon>Metazoa</taxon>
        <taxon>Ecdysozoa</taxon>
        <taxon>Arthropoda</taxon>
        <taxon>Hexapoda</taxon>
        <taxon>Insecta</taxon>
        <taxon>Pterygota</taxon>
        <taxon>Neoptera</taxon>
        <taxon>Endopterygota</taxon>
        <taxon>Coleoptera</taxon>
        <taxon>Polyphaga</taxon>
        <taxon>Cucujiformia</taxon>
        <taxon>Tenebrionidae</taxon>
        <taxon>Zophobas</taxon>
    </lineage>
</organism>
<evidence type="ECO:0000256" key="4">
    <source>
        <dbReference type="ARBA" id="ARBA00022695"/>
    </source>
</evidence>
<evidence type="ECO:0000256" key="6">
    <source>
        <dbReference type="ARBA" id="ARBA00023209"/>
    </source>
</evidence>
<comment type="caution">
    <text evidence="8">The sequence shown here is derived from an EMBL/GenBank/DDBJ whole genome shotgun (WGS) entry which is preliminary data.</text>
</comment>
<dbReference type="GO" id="GO:0006646">
    <property type="term" value="P:phosphatidylethanolamine biosynthetic process"/>
    <property type="evidence" value="ECO:0007669"/>
    <property type="project" value="InterPro"/>
</dbReference>
<evidence type="ECO:0000256" key="7">
    <source>
        <dbReference type="ARBA" id="ARBA00023264"/>
    </source>
</evidence>
<sequence>MNEEYLEQIFPKYNLGYVVHGDHACLVNGKDVYAATKNGEKTKQLPSLKVKTETTGFRVTMQISPLPSSDFRPPMEEDTIVYVLGRWDLFHAGHFSIQVIFIFLIDITTN</sequence>
<evidence type="ECO:0000313" key="9">
    <source>
        <dbReference type="Proteomes" id="UP001168821"/>
    </source>
</evidence>
<keyword evidence="4" id="KW-0548">Nucleotidyltransferase</keyword>
<keyword evidence="2" id="KW-0444">Lipid biosynthesis</keyword>
<dbReference type="EMBL" id="JALNTZ010004088">
    <property type="protein sequence ID" value="KAJ3615529.1"/>
    <property type="molecule type" value="Genomic_DNA"/>
</dbReference>
<dbReference type="AlphaFoldDB" id="A0AA38LYN6"/>
<name>A0AA38LYN6_9CUCU</name>
<evidence type="ECO:0000256" key="5">
    <source>
        <dbReference type="ARBA" id="ARBA00023098"/>
    </source>
</evidence>
<keyword evidence="5" id="KW-0443">Lipid metabolism</keyword>
<comment type="similarity">
    <text evidence="1">Belongs to the cytidylyltransferase family.</text>
</comment>
<dbReference type="InterPro" id="IPR044608">
    <property type="entry name" value="Ect1/PCYT2"/>
</dbReference>
<evidence type="ECO:0000256" key="3">
    <source>
        <dbReference type="ARBA" id="ARBA00022679"/>
    </source>
</evidence>
<protein>
    <submittedName>
        <fullName evidence="8">Uncharacterized protein</fullName>
    </submittedName>
</protein>
<keyword evidence="3" id="KW-0808">Transferase</keyword>
<keyword evidence="9" id="KW-1185">Reference proteome</keyword>
<gene>
    <name evidence="8" type="ORF">Zmor_016347</name>
</gene>
<evidence type="ECO:0000256" key="2">
    <source>
        <dbReference type="ARBA" id="ARBA00022516"/>
    </source>
</evidence>
<keyword evidence="6" id="KW-0594">Phospholipid biosynthesis</keyword>